<reference evidence="3" key="1">
    <citation type="submission" date="2006-01" db="EMBL/GenBank/DDBJ databases">
        <title>Complete sequence of Anaeromyxobacter dehalogenans 2CP-C.</title>
        <authorList>
            <consortium name="US DOE Joint Genome Institute"/>
            <person name="Copeland A."/>
            <person name="Lucas S."/>
            <person name="Lapidus A."/>
            <person name="Barry K."/>
            <person name="Detter J.C."/>
            <person name="Glavina T."/>
            <person name="Hammon N."/>
            <person name="Israni S."/>
            <person name="Pitluck S."/>
            <person name="Brettin T."/>
            <person name="Bruce D."/>
            <person name="Han C."/>
            <person name="Tapia R."/>
            <person name="Gilna P."/>
            <person name="Kiss H."/>
            <person name="Schmutz J."/>
            <person name="Larimer F."/>
            <person name="Land M."/>
            <person name="Kyrpides N."/>
            <person name="Anderson I."/>
            <person name="Sanford R.A."/>
            <person name="Ritalahti K.M."/>
            <person name="Thomas H.S."/>
            <person name="Kirby J.R."/>
            <person name="Zhulin I.B."/>
            <person name="Loeffler F.E."/>
            <person name="Richardson P."/>
        </authorList>
    </citation>
    <scope>NUCLEOTIDE SEQUENCE</scope>
    <source>
        <strain evidence="3">2CP-C</strain>
    </source>
</reference>
<dbReference type="Gene3D" id="3.40.50.150">
    <property type="entry name" value="Vaccinia Virus protein VP39"/>
    <property type="match status" value="1"/>
</dbReference>
<gene>
    <name evidence="3" type="ordered locus">Adeh_3662</name>
</gene>
<dbReference type="RefSeq" id="WP_011422710.1">
    <property type="nucleotide sequence ID" value="NC_007760.1"/>
</dbReference>
<dbReference type="Proteomes" id="UP000001935">
    <property type="component" value="Chromosome"/>
</dbReference>
<feature type="domain" description="Methyltransferase" evidence="2">
    <location>
        <begin position="47"/>
        <end position="138"/>
    </location>
</feature>
<dbReference type="GO" id="GO:0008168">
    <property type="term" value="F:methyltransferase activity"/>
    <property type="evidence" value="ECO:0007669"/>
    <property type="project" value="UniProtKB-KW"/>
</dbReference>
<dbReference type="EMBL" id="CP000251">
    <property type="protein sequence ID" value="ABC83428.1"/>
    <property type="molecule type" value="Genomic_DNA"/>
</dbReference>
<dbReference type="Pfam" id="PF13649">
    <property type="entry name" value="Methyltransf_25"/>
    <property type="match status" value="1"/>
</dbReference>
<organism evidence="3 4">
    <name type="scientific">Anaeromyxobacter dehalogenans (strain 2CP-C)</name>
    <dbReference type="NCBI Taxonomy" id="290397"/>
    <lineage>
        <taxon>Bacteria</taxon>
        <taxon>Pseudomonadati</taxon>
        <taxon>Myxococcota</taxon>
        <taxon>Myxococcia</taxon>
        <taxon>Myxococcales</taxon>
        <taxon>Cystobacterineae</taxon>
        <taxon>Anaeromyxobacteraceae</taxon>
        <taxon>Anaeromyxobacter</taxon>
    </lineage>
</organism>
<evidence type="ECO:0000259" key="2">
    <source>
        <dbReference type="Pfam" id="PF13649"/>
    </source>
</evidence>
<keyword evidence="1 3" id="KW-0808">Transferase</keyword>
<dbReference type="GO" id="GO:0032259">
    <property type="term" value="P:methylation"/>
    <property type="evidence" value="ECO:0007669"/>
    <property type="project" value="UniProtKB-KW"/>
</dbReference>
<proteinExistence type="predicted"/>
<dbReference type="CDD" id="cd02440">
    <property type="entry name" value="AdoMet_MTases"/>
    <property type="match status" value="1"/>
</dbReference>
<evidence type="ECO:0000256" key="1">
    <source>
        <dbReference type="ARBA" id="ARBA00022679"/>
    </source>
</evidence>
<dbReference type="SUPFAM" id="SSF53335">
    <property type="entry name" value="S-adenosyl-L-methionine-dependent methyltransferases"/>
    <property type="match status" value="1"/>
</dbReference>
<dbReference type="HOGENOM" id="CLU_1297669_0_0_7"/>
<dbReference type="OrthoDB" id="5504467at2"/>
<name>Q2IFR8_ANADE</name>
<dbReference type="InterPro" id="IPR029063">
    <property type="entry name" value="SAM-dependent_MTases_sf"/>
</dbReference>
<keyword evidence="3" id="KW-0489">Methyltransferase</keyword>
<dbReference type="KEGG" id="ade:Adeh_3662"/>
<protein>
    <submittedName>
        <fullName evidence="3">Methyltransferase</fullName>
    </submittedName>
</protein>
<dbReference type="eggNOG" id="COG2226">
    <property type="taxonomic scope" value="Bacteria"/>
</dbReference>
<dbReference type="InterPro" id="IPR041698">
    <property type="entry name" value="Methyltransf_25"/>
</dbReference>
<dbReference type="AlphaFoldDB" id="Q2IFR8"/>
<evidence type="ECO:0000313" key="4">
    <source>
        <dbReference type="Proteomes" id="UP000001935"/>
    </source>
</evidence>
<dbReference type="STRING" id="290397.Adeh_3662"/>
<evidence type="ECO:0000313" key="3">
    <source>
        <dbReference type="EMBL" id="ABC83428.1"/>
    </source>
</evidence>
<sequence length="212" mass="23147">MRAPNPWTVVPAADHARWLGPEGLDLRSTLDALFQEAYLSAQPDRLLVVGCATGDGLEHVDPSVTARVVGLDVNLQYLAIARQRFFHLGPRLELYCADAEAWRAPPGAFDLVHAALVLEYLHPEPLVRRIAGWLADGGACTIVLRLPGGEAPEPPSQALRLIERAARPVPPEELVRLFEHYGLPLRRQRVVQAPGGASLWAGAFGRAEARPK</sequence>
<dbReference type="PANTHER" id="PTHR43861">
    <property type="entry name" value="TRANS-ACONITATE 2-METHYLTRANSFERASE-RELATED"/>
    <property type="match status" value="1"/>
</dbReference>
<accession>Q2IFR8</accession>